<dbReference type="EMBL" id="FN649734">
    <property type="protein sequence ID" value="CBJ26208.1"/>
    <property type="molecule type" value="Genomic_DNA"/>
</dbReference>
<feature type="region of interest" description="Disordered" evidence="1">
    <location>
        <begin position="693"/>
        <end position="735"/>
    </location>
</feature>
<feature type="compositionally biased region" description="Low complexity" evidence="1">
    <location>
        <begin position="696"/>
        <end position="707"/>
    </location>
</feature>
<gene>
    <name evidence="2" type="ORF">Esi_0027_0082</name>
</gene>
<evidence type="ECO:0000313" key="3">
    <source>
        <dbReference type="Proteomes" id="UP000002630"/>
    </source>
</evidence>
<organism evidence="2 3">
    <name type="scientific">Ectocarpus siliculosus</name>
    <name type="common">Brown alga</name>
    <name type="synonym">Conferva siliculosa</name>
    <dbReference type="NCBI Taxonomy" id="2880"/>
    <lineage>
        <taxon>Eukaryota</taxon>
        <taxon>Sar</taxon>
        <taxon>Stramenopiles</taxon>
        <taxon>Ochrophyta</taxon>
        <taxon>PX clade</taxon>
        <taxon>Phaeophyceae</taxon>
        <taxon>Ectocarpales</taxon>
        <taxon>Ectocarpaceae</taxon>
        <taxon>Ectocarpus</taxon>
    </lineage>
</organism>
<sequence>MAYVESVGETFARQLADNSACHQTGLWCFFATAGQLLQVLNMSKRELKEQALRMERSRREKHPRSRGVDPVIVNLFRQEDKGHYFYHDDEDDSTPSAPGDDVANQGDDVTEEGGDATEEMPDVESQVQNSESEAPMGDEEAVLGAPEVTLRTALEPSATASFSTDGARDGRFVCDGEAIFAAGEAGMMSDERHTAVAAVVNAVVGETAATDEPTGAGFSVDTSPEDPERVNTRDGKPAEDRGQQVSRPEPGVVADVSNFCSWQELVLDFVTGTPLPPPSSPLGKGAPQPVMVNTFRQDKDDNPPDDATASVARHHVGDAAASDAAAAEAALLTWPISPEPTGTGFSISPLTWDPESASLSYAQSVSQGGDRGQQLPRAEANGVVHEADYSCSWEELVLNLVRDDDKCIHVTARTSGLGWMWLAVAALRPLWNIPASLSVVSGMFLMLLHLRSVRPRAAARVAEGRIAGSALIRGAGERRAGRASRAMLFVSLNLDSDGETWARLMAVYRFVLSTGGTVPRGDGPGEGYVLGDLEVDIRSSGSTDVGRWLTFFQSDTVRNVLEEAFSSITASWTHDAGVRRSGIMPLAGQRQDLHAWLTDNFPVAAAVPAPRLLAADPISTRASGSGRVPAVRDWTPASSPGVVRGYDTTRNRARRYFARAPEWAAIGEETAAAAAGPASTPQQQQEVVPLAGTQMPSAQQSPARAAPVVTSETARVSGRSSPSPKPSPAVTLPSRGRASAAAVVTNGVGADASGLEEANGVRVITAAAAAGPPARASGLRAPASAGATAGGDLATAGSASGPGVAFTMETGEVVLVVEPRSTSVSQSAVSAAPAAAAAAAATVVAGLAVASDGSAASSPLTGAGGIAGDRRKKAWQARKAARSVSAIFSEQPSRRQGKREAKRQEECRAKAGRERRSPAVQPGAEHGNSSTTVTAAIGGSGNAVPTAVRSKTLGRPAGRPEDLAISALNRVRRQGGARGATKGQRSSNKNAAGFDKGGGSGAKGAASPEPHARQEERGDVKVRKFTLQEWREENEGAEKKEEEQREKEEENGKEEGTERVNGRPASPQAPSGVSDQGATHAAASTDSEGRCYDKEVALSKKLLSLKEAESFLALNVPGVEGVYSMGQTIGISIRGDGNCFWTSCCLAVLLWALCQDCSQQLQDLLARYRAIRRGSRAHDALSLDMKDNVRRFVSFVEMLLDLKTTGISKPALVGTLVRSLSKRTERRHEGTFNAPLFKGMVLATRIAAMVFKVPSATPEIVDGFATVSNYTTGDMFDLRPCEFLGVRAGLVAEYLDPDGDLQTMLCNDETRKKWGCFGPVSTDLPLADGIALRKGALPHFDLRIETCSRVGIALAGALKLPQLTNEDGEKELRRRLTLETESQVELTLLSRILDLRSPPPVTCNMYSSEGKTRGTR</sequence>
<feature type="compositionally biased region" description="Basic and acidic residues" evidence="1">
    <location>
        <begin position="898"/>
        <end position="917"/>
    </location>
</feature>
<reference evidence="2 3" key="1">
    <citation type="journal article" date="2010" name="Nature">
        <title>The Ectocarpus genome and the independent evolution of multicellularity in brown algae.</title>
        <authorList>
            <person name="Cock J.M."/>
            <person name="Sterck L."/>
            <person name="Rouze P."/>
            <person name="Scornet D."/>
            <person name="Allen A.E."/>
            <person name="Amoutzias G."/>
            <person name="Anthouard V."/>
            <person name="Artiguenave F."/>
            <person name="Aury J.M."/>
            <person name="Badger J.H."/>
            <person name="Beszteri B."/>
            <person name="Billiau K."/>
            <person name="Bonnet E."/>
            <person name="Bothwell J.H."/>
            <person name="Bowler C."/>
            <person name="Boyen C."/>
            <person name="Brownlee C."/>
            <person name="Carrano C.J."/>
            <person name="Charrier B."/>
            <person name="Cho G.Y."/>
            <person name="Coelho S.M."/>
            <person name="Collen J."/>
            <person name="Corre E."/>
            <person name="Da Silva C."/>
            <person name="Delage L."/>
            <person name="Delaroque N."/>
            <person name="Dittami S.M."/>
            <person name="Doulbeau S."/>
            <person name="Elias M."/>
            <person name="Farnham G."/>
            <person name="Gachon C.M."/>
            <person name="Gschloessl B."/>
            <person name="Heesch S."/>
            <person name="Jabbari K."/>
            <person name="Jubin C."/>
            <person name="Kawai H."/>
            <person name="Kimura K."/>
            <person name="Kloareg B."/>
            <person name="Kupper F.C."/>
            <person name="Lang D."/>
            <person name="Le Bail A."/>
            <person name="Leblanc C."/>
            <person name="Lerouge P."/>
            <person name="Lohr M."/>
            <person name="Lopez P.J."/>
            <person name="Martens C."/>
            <person name="Maumus F."/>
            <person name="Michel G."/>
            <person name="Miranda-Saavedra D."/>
            <person name="Morales J."/>
            <person name="Moreau H."/>
            <person name="Motomura T."/>
            <person name="Nagasato C."/>
            <person name="Napoli C.A."/>
            <person name="Nelson D.R."/>
            <person name="Nyvall-Collen P."/>
            <person name="Peters A.F."/>
            <person name="Pommier C."/>
            <person name="Potin P."/>
            <person name="Poulain J."/>
            <person name="Quesneville H."/>
            <person name="Read B."/>
            <person name="Rensing S.A."/>
            <person name="Ritter A."/>
            <person name="Rousvoal S."/>
            <person name="Samanta M."/>
            <person name="Samson G."/>
            <person name="Schroeder D.C."/>
            <person name="Segurens B."/>
            <person name="Strittmatter M."/>
            <person name="Tonon T."/>
            <person name="Tregear J.W."/>
            <person name="Valentin K."/>
            <person name="von Dassow P."/>
            <person name="Yamagishi T."/>
            <person name="Van de Peer Y."/>
            <person name="Wincker P."/>
        </authorList>
    </citation>
    <scope>NUCLEOTIDE SEQUENCE [LARGE SCALE GENOMIC DNA]</scope>
    <source>
        <strain evidence="3">Ec32 / CCAP1310/4</strain>
    </source>
</reference>
<protein>
    <submittedName>
        <fullName evidence="2">Uncharacterized protein</fullName>
    </submittedName>
</protein>
<feature type="compositionally biased region" description="Basic and acidic residues" evidence="1">
    <location>
        <begin position="1029"/>
        <end position="1061"/>
    </location>
</feature>
<dbReference type="Proteomes" id="UP000002630">
    <property type="component" value="Linkage Group LG09"/>
</dbReference>
<proteinExistence type="predicted"/>
<accession>D7FUD8</accession>
<dbReference type="EMBL" id="FN648453">
    <property type="protein sequence ID" value="CBJ26208.1"/>
    <property type="molecule type" value="Genomic_DNA"/>
</dbReference>
<feature type="compositionally biased region" description="Polar residues" evidence="1">
    <location>
        <begin position="1068"/>
        <end position="1086"/>
    </location>
</feature>
<feature type="compositionally biased region" description="Acidic residues" evidence="1">
    <location>
        <begin position="108"/>
        <end position="122"/>
    </location>
</feature>
<name>D7FUD8_ECTSI</name>
<dbReference type="InParanoid" id="D7FUD8"/>
<evidence type="ECO:0000313" key="2">
    <source>
        <dbReference type="EMBL" id="CBJ26208.1"/>
    </source>
</evidence>
<feature type="region of interest" description="Disordered" evidence="1">
    <location>
        <begin position="885"/>
        <end position="1086"/>
    </location>
</feature>
<feature type="region of interest" description="Disordered" evidence="1">
    <location>
        <begin position="85"/>
        <end position="138"/>
    </location>
</feature>
<feature type="region of interest" description="Disordered" evidence="1">
    <location>
        <begin position="210"/>
        <end position="249"/>
    </location>
</feature>
<feature type="compositionally biased region" description="Basic and acidic residues" evidence="1">
    <location>
        <begin position="226"/>
        <end position="242"/>
    </location>
</feature>
<evidence type="ECO:0000256" key="1">
    <source>
        <dbReference type="SAM" id="MobiDB-lite"/>
    </source>
</evidence>
<feature type="compositionally biased region" description="Basic and acidic residues" evidence="1">
    <location>
        <begin position="1010"/>
        <end position="1022"/>
    </location>
</feature>
<dbReference type="OrthoDB" id="10637334at2759"/>
<keyword evidence="3" id="KW-1185">Reference proteome</keyword>